<dbReference type="InterPro" id="IPR036477">
    <property type="entry name" value="Formyl_transf_N_sf"/>
</dbReference>
<dbReference type="Gene3D" id="3.40.50.12230">
    <property type="match status" value="1"/>
</dbReference>
<sequence>MKYNNIFIVGIGRVADKCLAIASSFFNQHVQKISFTDSFKADSFFNKLENSLIISANNFYIFKEEAIDKNTIINYHNSLLPRHRGVGAHIWSVYENDFESGITWHLVNNGIDTGDIIVQEKIILDDNITSGKLLYKQHELAISSFELCLHKLQSNDFISNNWDSNMLSSIHEKKDIPNNGILDLTWDKKKISSFLRSMDIGIFKTIPLPQIILFSNKYEIISYEITNNSIVLNLYNQNNIKITIDNL</sequence>
<proteinExistence type="predicted"/>
<dbReference type="RefSeq" id="WP_078415620.1">
    <property type="nucleotide sequence ID" value="NZ_MCRK01000041.1"/>
</dbReference>
<protein>
    <recommendedName>
        <fullName evidence="1">Formyl transferase N-terminal domain-containing protein</fullName>
    </recommendedName>
</protein>
<dbReference type="AlphaFoldDB" id="A0AAX0L8Q6"/>
<dbReference type="PANTHER" id="PTHR11138">
    <property type="entry name" value="METHIONYL-TRNA FORMYLTRANSFERASE"/>
    <property type="match status" value="1"/>
</dbReference>
<accession>A0AAX0L8Q6</accession>
<dbReference type="Proteomes" id="UP000189728">
    <property type="component" value="Unassembled WGS sequence"/>
</dbReference>
<dbReference type="SUPFAM" id="SSF53328">
    <property type="entry name" value="Formyltransferase"/>
    <property type="match status" value="1"/>
</dbReference>
<comment type="caution">
    <text evidence="2">The sequence shown here is derived from an EMBL/GenBank/DDBJ whole genome shotgun (WGS) entry which is preliminary data.</text>
</comment>
<evidence type="ECO:0000313" key="2">
    <source>
        <dbReference type="EMBL" id="OPA75834.1"/>
    </source>
</evidence>
<name>A0AAX0L8Q6_9BACT</name>
<feature type="domain" description="Formyl transferase N-terminal" evidence="1">
    <location>
        <begin position="49"/>
        <end position="140"/>
    </location>
</feature>
<gene>
    <name evidence="2" type="ORF">BFG04_05140</name>
</gene>
<evidence type="ECO:0000259" key="1">
    <source>
        <dbReference type="Pfam" id="PF00551"/>
    </source>
</evidence>
<reference evidence="2 3" key="1">
    <citation type="submission" date="2016-08" db="EMBL/GenBank/DDBJ databases">
        <title>Campylobacter species from sea mammals.</title>
        <authorList>
            <person name="Gilbert M.J."/>
            <person name="Byrne B.A."/>
            <person name="Zomer A.L."/>
            <person name="Wagenaar J.A."/>
        </authorList>
    </citation>
    <scope>NUCLEOTIDE SEQUENCE [LARGE SCALE GENOMIC DNA]</scope>
    <source>
        <strain evidence="2 3">1105248</strain>
    </source>
</reference>
<evidence type="ECO:0000313" key="3">
    <source>
        <dbReference type="Proteomes" id="UP000189728"/>
    </source>
</evidence>
<dbReference type="InterPro" id="IPR002376">
    <property type="entry name" value="Formyl_transf_N"/>
</dbReference>
<dbReference type="Pfam" id="PF00551">
    <property type="entry name" value="Formyl_trans_N"/>
    <property type="match status" value="1"/>
</dbReference>
<organism evidence="2 3">
    <name type="scientific">Campylobacter pinnipediorum subsp. pinnipediorum</name>
    <dbReference type="NCBI Taxonomy" id="1660067"/>
    <lineage>
        <taxon>Bacteria</taxon>
        <taxon>Pseudomonadati</taxon>
        <taxon>Campylobacterota</taxon>
        <taxon>Epsilonproteobacteria</taxon>
        <taxon>Campylobacterales</taxon>
        <taxon>Campylobacteraceae</taxon>
        <taxon>Campylobacter</taxon>
    </lineage>
</organism>
<dbReference type="GO" id="GO:0004479">
    <property type="term" value="F:methionyl-tRNA formyltransferase activity"/>
    <property type="evidence" value="ECO:0007669"/>
    <property type="project" value="TreeGrafter"/>
</dbReference>
<dbReference type="EMBL" id="MCRK01000041">
    <property type="protein sequence ID" value="OPA75834.1"/>
    <property type="molecule type" value="Genomic_DNA"/>
</dbReference>
<dbReference type="PANTHER" id="PTHR11138:SF5">
    <property type="entry name" value="METHIONYL-TRNA FORMYLTRANSFERASE, MITOCHONDRIAL"/>
    <property type="match status" value="1"/>
</dbReference>